<gene>
    <name evidence="2" type="ORF">BON22_3186</name>
</gene>
<organism evidence="2 3">
    <name type="scientific">Cyberlindnera fabianii</name>
    <name type="common">Yeast</name>
    <name type="synonym">Hansenula fabianii</name>
    <dbReference type="NCBI Taxonomy" id="36022"/>
    <lineage>
        <taxon>Eukaryota</taxon>
        <taxon>Fungi</taxon>
        <taxon>Dikarya</taxon>
        <taxon>Ascomycota</taxon>
        <taxon>Saccharomycotina</taxon>
        <taxon>Saccharomycetes</taxon>
        <taxon>Phaffomycetales</taxon>
        <taxon>Phaffomycetaceae</taxon>
        <taxon>Cyberlindnera</taxon>
    </lineage>
</organism>
<dbReference type="STRING" id="36022.A0A1V2L5T3"/>
<evidence type="ECO:0000313" key="2">
    <source>
        <dbReference type="EMBL" id="ONH67279.1"/>
    </source>
</evidence>
<comment type="caution">
    <text evidence="2">The sequence shown here is derived from an EMBL/GenBank/DDBJ whole genome shotgun (WGS) entry which is preliminary data.</text>
</comment>
<dbReference type="Pfam" id="PF22998">
    <property type="entry name" value="GNAT_LYC1-like"/>
    <property type="match status" value="1"/>
</dbReference>
<dbReference type="VEuPathDB" id="FungiDB:BON22_3186"/>
<keyword evidence="2" id="KW-0808">Transferase</keyword>
<evidence type="ECO:0000259" key="1">
    <source>
        <dbReference type="Pfam" id="PF22998"/>
    </source>
</evidence>
<dbReference type="Proteomes" id="UP000189513">
    <property type="component" value="Unassembled WGS sequence"/>
</dbReference>
<name>A0A1V2L5T3_CYBFA</name>
<dbReference type="InterPro" id="IPR053013">
    <property type="entry name" value="LAT"/>
</dbReference>
<dbReference type="GO" id="GO:0016740">
    <property type="term" value="F:transferase activity"/>
    <property type="evidence" value="ECO:0007669"/>
    <property type="project" value="UniProtKB-KW"/>
</dbReference>
<dbReference type="EMBL" id="MPUK01000005">
    <property type="protein sequence ID" value="ONH67279.1"/>
    <property type="molecule type" value="Genomic_DNA"/>
</dbReference>
<accession>A0A1V2L5T3</accession>
<dbReference type="Pfam" id="PF13527">
    <property type="entry name" value="Acetyltransf_9"/>
    <property type="match status" value="1"/>
</dbReference>
<sequence length="367" mass="42686">MTKHNSLVLELNTDPEIIRFTHFQNSAAWKSKLTVEQYAEREWHIGCESKIGKRDTANNLGLFHFTLRDLSLPSDTKTSNIVASCETLNRLGWRIAPDSELKEIVAPCIGGVYTIPEHRGKGYAGQMITLLNEYWNERLDKDGFMFLYSEVGSYYEKFGYKDLEVPVHEITIPHDYTPSVENSAFHYLKYEEYQKLVDHRYASVKESLIAKAKKENKVLYSLIPSMDIYSWFHDRDLFISQKLHPELKVDHFGVAAGDDTYDHISWLHDWNDHHLTILSVSASSHERFKELFNYAIKEAQTYDMHSIVMWDTSLGNEQAYTDALKYIESFEGTKTFQKNGSISSIRALDGTTPDKFSWENNEKWCWF</sequence>
<dbReference type="SUPFAM" id="SSF55729">
    <property type="entry name" value="Acyl-CoA N-acyltransferases (Nat)"/>
    <property type="match status" value="1"/>
</dbReference>
<dbReference type="InterPro" id="IPR055100">
    <property type="entry name" value="GNAT_LYC1-like"/>
</dbReference>
<dbReference type="PANTHER" id="PTHR34815">
    <property type="entry name" value="LYSINE ACETYLTRANSFERASE"/>
    <property type="match status" value="1"/>
</dbReference>
<proteinExistence type="predicted"/>
<reference evidence="3" key="1">
    <citation type="journal article" date="2017" name="Genome Announc.">
        <title>Genome sequences of Cyberlindnera fabianii 65, Pichia kudriavzevii 129, and Saccharomyces cerevisiae 131 isolated from fermented masau fruits in Zimbabwe.</title>
        <authorList>
            <person name="van Rijswijck I.M.H."/>
            <person name="Derks M.F.L."/>
            <person name="Abee T."/>
            <person name="de Ridder D."/>
            <person name="Smid E.J."/>
        </authorList>
    </citation>
    <scope>NUCLEOTIDE SEQUENCE [LARGE SCALE GENOMIC DNA]</scope>
    <source>
        <strain evidence="3">65</strain>
    </source>
</reference>
<feature type="domain" description="LYC1 C-terminal" evidence="1">
    <location>
        <begin position="170"/>
        <end position="367"/>
    </location>
</feature>
<dbReference type="PANTHER" id="PTHR34815:SF2">
    <property type="entry name" value="N-ACETYLTRANSFERASE DOMAIN-CONTAINING PROTEIN"/>
    <property type="match status" value="1"/>
</dbReference>
<evidence type="ECO:0000313" key="3">
    <source>
        <dbReference type="Proteomes" id="UP000189513"/>
    </source>
</evidence>
<keyword evidence="3" id="KW-1185">Reference proteome</keyword>
<protein>
    <submittedName>
        <fullName evidence="2">Lysine acetyltransferase</fullName>
    </submittedName>
</protein>
<dbReference type="AlphaFoldDB" id="A0A1V2L5T3"/>
<dbReference type="Gene3D" id="3.40.630.30">
    <property type="match status" value="1"/>
</dbReference>
<dbReference type="InterPro" id="IPR016181">
    <property type="entry name" value="Acyl_CoA_acyltransferase"/>
</dbReference>
<dbReference type="OMA" id="IASVYTN"/>